<protein>
    <recommendedName>
        <fullName evidence="2">N-acetyltransferase domain-containing protein</fullName>
    </recommendedName>
</protein>
<dbReference type="AlphaFoldDB" id="A0A6C0KJH9"/>
<evidence type="ECO:0000313" key="1">
    <source>
        <dbReference type="EMBL" id="QHU16484.1"/>
    </source>
</evidence>
<reference evidence="1" key="1">
    <citation type="journal article" date="2020" name="Nature">
        <title>Giant virus diversity and host interactions through global metagenomics.</title>
        <authorList>
            <person name="Schulz F."/>
            <person name="Roux S."/>
            <person name="Paez-Espino D."/>
            <person name="Jungbluth S."/>
            <person name="Walsh D.A."/>
            <person name="Denef V.J."/>
            <person name="McMahon K.D."/>
            <person name="Konstantinidis K.T."/>
            <person name="Eloe-Fadrosh E.A."/>
            <person name="Kyrpides N.C."/>
            <person name="Woyke T."/>
        </authorList>
    </citation>
    <scope>NUCLEOTIDE SEQUENCE</scope>
    <source>
        <strain evidence="1">GVMAG-S-3300011013-78</strain>
    </source>
</reference>
<name>A0A6C0KJH9_9ZZZZ</name>
<evidence type="ECO:0008006" key="2">
    <source>
        <dbReference type="Google" id="ProtNLM"/>
    </source>
</evidence>
<dbReference type="EMBL" id="MN740884">
    <property type="protein sequence ID" value="QHU16484.1"/>
    <property type="molecule type" value="Genomic_DNA"/>
</dbReference>
<accession>A0A6C0KJH9</accession>
<organism evidence="1">
    <name type="scientific">viral metagenome</name>
    <dbReference type="NCBI Taxonomy" id="1070528"/>
    <lineage>
        <taxon>unclassified sequences</taxon>
        <taxon>metagenomes</taxon>
        <taxon>organismal metagenomes</taxon>
    </lineage>
</organism>
<sequence length="224" mass="26990">MDKNSIKNSTYIVRLKEQDYKEKHNTFISSIKNIITNNKSYTQDVIEKGFLQECFEDSDFVYLCFVDFKIRGFAIVNHYKNGYKLDVIGIAPYPNVDTRNLSPPKKLHGKDIIKRIVSDAKRFDKKFIILNSVDDKITYYYNHGFRFIQHYLQEEKIWMKENVDQLFADYRNNEDKVTMKQLLKNRYFKRYLNNIYKFKYLEKKNDDDTFEDILDDGIKMIKVI</sequence>
<proteinExistence type="predicted"/>